<reference evidence="2 3" key="1">
    <citation type="submission" date="2018-05" db="EMBL/GenBank/DDBJ databases">
        <title>Evolution of GPA BGCs.</title>
        <authorList>
            <person name="Waglechner N."/>
            <person name="Wright G.D."/>
        </authorList>
    </citation>
    <scope>NUCLEOTIDE SEQUENCE [LARGE SCALE GENOMIC DNA]</scope>
    <source>
        <strain evidence="2 3">A82846</strain>
    </source>
</reference>
<dbReference type="GO" id="GO:0008703">
    <property type="term" value="F:5-amino-6-(5-phosphoribosylamino)uracil reductase activity"/>
    <property type="evidence" value="ECO:0007669"/>
    <property type="project" value="InterPro"/>
</dbReference>
<dbReference type="EMBL" id="QHKI01000002">
    <property type="protein sequence ID" value="RSM90746.1"/>
    <property type="molecule type" value="Genomic_DNA"/>
</dbReference>
<accession>A0A428ZRQ5</accession>
<sequence length="189" mass="20966">MRKLVYYIAVSLDGYIAGPGGEFDFYPTSDAYTAWMADRFPDTIPTRYREQLGLESVPNKNFDTAIMGSGTYLPGLADGMTSPWSHLEQYVVSTTLDKVDDPSVTLVRDPFPLVRELKQRDGLDIWLAGAAKLAGSLLPEIDQLIIKSYPVIAGAGVPAINGEFQPTQFTPTEHMSFDNGAYVTWYDRK</sequence>
<dbReference type="PANTHER" id="PTHR38011:SF11">
    <property type="entry name" value="2,5-DIAMINO-6-RIBOSYLAMINO-4(3H)-PYRIMIDINONE 5'-PHOSPHATE REDUCTASE"/>
    <property type="match status" value="1"/>
</dbReference>
<dbReference type="InterPro" id="IPR050765">
    <property type="entry name" value="Riboflavin_Biosynth_HTPR"/>
</dbReference>
<evidence type="ECO:0000259" key="1">
    <source>
        <dbReference type="Pfam" id="PF01872"/>
    </source>
</evidence>
<protein>
    <submittedName>
        <fullName evidence="2">Deaminase</fullName>
    </submittedName>
</protein>
<dbReference type="GO" id="GO:0009231">
    <property type="term" value="P:riboflavin biosynthetic process"/>
    <property type="evidence" value="ECO:0007669"/>
    <property type="project" value="InterPro"/>
</dbReference>
<dbReference type="Pfam" id="PF01872">
    <property type="entry name" value="RibD_C"/>
    <property type="match status" value="1"/>
</dbReference>
<dbReference type="SUPFAM" id="SSF53597">
    <property type="entry name" value="Dihydrofolate reductase-like"/>
    <property type="match status" value="1"/>
</dbReference>
<evidence type="ECO:0000313" key="2">
    <source>
        <dbReference type="EMBL" id="RSM90746.1"/>
    </source>
</evidence>
<dbReference type="PANTHER" id="PTHR38011">
    <property type="entry name" value="DIHYDROFOLATE REDUCTASE FAMILY PROTEIN (AFU_ORTHOLOGUE AFUA_8G06820)"/>
    <property type="match status" value="1"/>
</dbReference>
<feature type="domain" description="Bacterial bifunctional deaminase-reductase C-terminal" evidence="1">
    <location>
        <begin position="107"/>
        <end position="181"/>
    </location>
</feature>
<dbReference type="InterPro" id="IPR002734">
    <property type="entry name" value="RibDG_C"/>
</dbReference>
<dbReference type="AlphaFoldDB" id="A0A428ZRQ5"/>
<proteinExistence type="predicted"/>
<dbReference type="Proteomes" id="UP000287547">
    <property type="component" value="Unassembled WGS sequence"/>
</dbReference>
<comment type="caution">
    <text evidence="2">The sequence shown here is derived from an EMBL/GenBank/DDBJ whole genome shotgun (WGS) entry which is preliminary data.</text>
</comment>
<dbReference type="InterPro" id="IPR024072">
    <property type="entry name" value="DHFR-like_dom_sf"/>
</dbReference>
<name>A0A428ZRQ5_KIBAR</name>
<dbReference type="OrthoDB" id="195113at2"/>
<dbReference type="RefSeq" id="WP_037271037.1">
    <property type="nucleotide sequence ID" value="NZ_QHKI01000002.1"/>
</dbReference>
<organism evidence="2 3">
    <name type="scientific">Kibdelosporangium aridum</name>
    <dbReference type="NCBI Taxonomy" id="2030"/>
    <lineage>
        <taxon>Bacteria</taxon>
        <taxon>Bacillati</taxon>
        <taxon>Actinomycetota</taxon>
        <taxon>Actinomycetes</taxon>
        <taxon>Pseudonocardiales</taxon>
        <taxon>Pseudonocardiaceae</taxon>
        <taxon>Kibdelosporangium</taxon>
    </lineage>
</organism>
<dbReference type="Gene3D" id="3.40.430.10">
    <property type="entry name" value="Dihydrofolate Reductase, subunit A"/>
    <property type="match status" value="1"/>
</dbReference>
<evidence type="ECO:0000313" key="3">
    <source>
        <dbReference type="Proteomes" id="UP000287547"/>
    </source>
</evidence>
<gene>
    <name evidence="2" type="ORF">DMH04_04650</name>
</gene>